<organism evidence="4 5">
    <name type="scientific">Halioxenophilus aromaticivorans</name>
    <dbReference type="NCBI Taxonomy" id="1306992"/>
    <lineage>
        <taxon>Bacteria</taxon>
        <taxon>Pseudomonadati</taxon>
        <taxon>Pseudomonadota</taxon>
        <taxon>Gammaproteobacteria</taxon>
        <taxon>Alteromonadales</taxon>
        <taxon>Alteromonadaceae</taxon>
        <taxon>Halioxenophilus</taxon>
    </lineage>
</organism>
<name>A0AAV3TZ73_9ALTE</name>
<evidence type="ECO:0000313" key="4">
    <source>
        <dbReference type="EMBL" id="GAA4935890.1"/>
    </source>
</evidence>
<dbReference type="PANTHER" id="PTHR44591">
    <property type="entry name" value="STRESS RESPONSE REGULATOR PROTEIN 1"/>
    <property type="match status" value="1"/>
</dbReference>
<dbReference type="InterPro" id="IPR001789">
    <property type="entry name" value="Sig_transdc_resp-reg_receiver"/>
</dbReference>
<dbReference type="SMART" id="SM00448">
    <property type="entry name" value="REC"/>
    <property type="match status" value="1"/>
</dbReference>
<sequence>MTIPLLICDDSSMARKQVARSLPQGWDVDVTFAANGIEGLAAIQQGRGEMVFLDLTMPEMDGYEVLEAIRKDNHKCIVIVISGDIQPDARDRVLRLGALEFIRKPINQTSLTEVLQRFGLL</sequence>
<reference evidence="5" key="1">
    <citation type="journal article" date="2019" name="Int. J. Syst. Evol. Microbiol.">
        <title>The Global Catalogue of Microorganisms (GCM) 10K type strain sequencing project: providing services to taxonomists for standard genome sequencing and annotation.</title>
        <authorList>
            <consortium name="The Broad Institute Genomics Platform"/>
            <consortium name="The Broad Institute Genome Sequencing Center for Infectious Disease"/>
            <person name="Wu L."/>
            <person name="Ma J."/>
        </authorList>
    </citation>
    <scope>NUCLEOTIDE SEQUENCE [LARGE SCALE GENOMIC DNA]</scope>
    <source>
        <strain evidence="5">JCM 19134</strain>
    </source>
</reference>
<dbReference type="Proteomes" id="UP001409585">
    <property type="component" value="Unassembled WGS sequence"/>
</dbReference>
<proteinExistence type="predicted"/>
<feature type="modified residue" description="4-aspartylphosphate" evidence="2">
    <location>
        <position position="54"/>
    </location>
</feature>
<dbReference type="Pfam" id="PF00072">
    <property type="entry name" value="Response_reg"/>
    <property type="match status" value="1"/>
</dbReference>
<evidence type="ECO:0000256" key="2">
    <source>
        <dbReference type="PROSITE-ProRule" id="PRU00169"/>
    </source>
</evidence>
<dbReference type="InterPro" id="IPR011006">
    <property type="entry name" value="CheY-like_superfamily"/>
</dbReference>
<dbReference type="GO" id="GO:0000160">
    <property type="term" value="P:phosphorelay signal transduction system"/>
    <property type="evidence" value="ECO:0007669"/>
    <property type="project" value="InterPro"/>
</dbReference>
<dbReference type="SUPFAM" id="SSF52172">
    <property type="entry name" value="CheY-like"/>
    <property type="match status" value="1"/>
</dbReference>
<keyword evidence="5" id="KW-1185">Reference proteome</keyword>
<gene>
    <name evidence="4" type="ORF">GCM10025791_11920</name>
</gene>
<dbReference type="CDD" id="cd17593">
    <property type="entry name" value="REC_CheC-like"/>
    <property type="match status" value="1"/>
</dbReference>
<dbReference type="AlphaFoldDB" id="A0AAV3TZ73"/>
<dbReference type="RefSeq" id="WP_345418559.1">
    <property type="nucleotide sequence ID" value="NZ_AP031496.1"/>
</dbReference>
<dbReference type="PANTHER" id="PTHR44591:SF24">
    <property type="entry name" value="PROTEIN-GLUTAMATE METHYLESTERASE_PROTEIN-GLUTAMINE GLUTAMINASE 1"/>
    <property type="match status" value="1"/>
</dbReference>
<evidence type="ECO:0000259" key="3">
    <source>
        <dbReference type="PROSITE" id="PS50110"/>
    </source>
</evidence>
<accession>A0AAV3TZ73</accession>
<evidence type="ECO:0000256" key="1">
    <source>
        <dbReference type="ARBA" id="ARBA00022553"/>
    </source>
</evidence>
<dbReference type="InterPro" id="IPR050595">
    <property type="entry name" value="Bact_response_regulator"/>
</dbReference>
<dbReference type="Gene3D" id="3.40.50.2300">
    <property type="match status" value="1"/>
</dbReference>
<feature type="domain" description="Response regulatory" evidence="3">
    <location>
        <begin position="4"/>
        <end position="119"/>
    </location>
</feature>
<comment type="caution">
    <text evidence="4">The sequence shown here is derived from an EMBL/GenBank/DDBJ whole genome shotgun (WGS) entry which is preliminary data.</text>
</comment>
<dbReference type="EMBL" id="BAABLX010000007">
    <property type="protein sequence ID" value="GAA4935890.1"/>
    <property type="molecule type" value="Genomic_DNA"/>
</dbReference>
<protein>
    <recommendedName>
        <fullName evidence="3">Response regulatory domain-containing protein</fullName>
    </recommendedName>
</protein>
<evidence type="ECO:0000313" key="5">
    <source>
        <dbReference type="Proteomes" id="UP001409585"/>
    </source>
</evidence>
<keyword evidence="1 2" id="KW-0597">Phosphoprotein</keyword>
<dbReference type="PROSITE" id="PS50110">
    <property type="entry name" value="RESPONSE_REGULATORY"/>
    <property type="match status" value="1"/>
</dbReference>